<dbReference type="EMBL" id="KI964786">
    <property type="protein sequence ID" value="EUC28801.1"/>
    <property type="molecule type" value="Genomic_DNA"/>
</dbReference>
<evidence type="ECO:0000313" key="1">
    <source>
        <dbReference type="EMBL" id="EUC28801.1"/>
    </source>
</evidence>
<dbReference type="HOGENOM" id="CLU_122932_0_0_1"/>
<name>W6YCC5_COCC2</name>
<organism evidence="1 2">
    <name type="scientific">Cochliobolus carbonum (strain 26-R-13)</name>
    <name type="common">Maize leaf spot fungus</name>
    <name type="synonym">Bipolaris zeicola</name>
    <dbReference type="NCBI Taxonomy" id="930089"/>
    <lineage>
        <taxon>Eukaryota</taxon>
        <taxon>Fungi</taxon>
        <taxon>Dikarya</taxon>
        <taxon>Ascomycota</taxon>
        <taxon>Pezizomycotina</taxon>
        <taxon>Dothideomycetes</taxon>
        <taxon>Pleosporomycetidae</taxon>
        <taxon>Pleosporales</taxon>
        <taxon>Pleosporineae</taxon>
        <taxon>Pleosporaceae</taxon>
        <taxon>Bipolaris</taxon>
    </lineage>
</organism>
<dbReference type="Proteomes" id="UP000053841">
    <property type="component" value="Unassembled WGS sequence"/>
</dbReference>
<dbReference type="RefSeq" id="XP_007716894.1">
    <property type="nucleotide sequence ID" value="XM_007718704.1"/>
</dbReference>
<dbReference type="GeneID" id="19149330"/>
<dbReference type="AlphaFoldDB" id="W6YCC5"/>
<protein>
    <submittedName>
        <fullName evidence="1">Uncharacterized protein</fullName>
    </submittedName>
</protein>
<proteinExistence type="predicted"/>
<dbReference type="KEGG" id="bze:COCCADRAFT_40734"/>
<dbReference type="OrthoDB" id="3691546at2759"/>
<keyword evidence="2" id="KW-1185">Reference proteome</keyword>
<evidence type="ECO:0000313" key="2">
    <source>
        <dbReference type="Proteomes" id="UP000053841"/>
    </source>
</evidence>
<gene>
    <name evidence="1" type="ORF">COCCADRAFT_40734</name>
</gene>
<accession>W6YCC5</accession>
<reference evidence="1 2" key="1">
    <citation type="journal article" date="2013" name="PLoS Genet.">
        <title>Comparative genome structure, secondary metabolite, and effector coding capacity across Cochliobolus pathogens.</title>
        <authorList>
            <person name="Condon B.J."/>
            <person name="Leng Y."/>
            <person name="Wu D."/>
            <person name="Bushley K.E."/>
            <person name="Ohm R.A."/>
            <person name="Otillar R."/>
            <person name="Martin J."/>
            <person name="Schackwitz W."/>
            <person name="Grimwood J."/>
            <person name="MohdZainudin N."/>
            <person name="Xue C."/>
            <person name="Wang R."/>
            <person name="Manning V.A."/>
            <person name="Dhillon B."/>
            <person name="Tu Z.J."/>
            <person name="Steffenson B.J."/>
            <person name="Salamov A."/>
            <person name="Sun H."/>
            <person name="Lowry S."/>
            <person name="LaButti K."/>
            <person name="Han J."/>
            <person name="Copeland A."/>
            <person name="Lindquist E."/>
            <person name="Barry K."/>
            <person name="Schmutz J."/>
            <person name="Baker S.E."/>
            <person name="Ciuffetti L.M."/>
            <person name="Grigoriev I.V."/>
            <person name="Zhong S."/>
            <person name="Turgeon B.G."/>
        </authorList>
    </citation>
    <scope>NUCLEOTIDE SEQUENCE [LARGE SCALE GENOMIC DNA]</scope>
    <source>
        <strain evidence="1 2">26-R-13</strain>
    </source>
</reference>
<sequence length="198" mass="21722">MILLGRLLKLVYDRLTRTQLRGGAVSLHRDDFRVAQRGRTKSNSQSVDQNKYSGLSWARETWVVAEMTGLSLSACPKESLGSSVSGGPYLPDCHRHTRSGRAGGRRARTGVAYGKIWGSPDTLFGRRAAAPVLHSLHGMKSDCILRYAKAEETDLCGGLCWNLYFKTNSAIAPGAWYVIATSTLWSTAVVHIRRQSPG</sequence>